<evidence type="ECO:0000256" key="1">
    <source>
        <dbReference type="SAM" id="SignalP"/>
    </source>
</evidence>
<feature type="signal peptide" evidence="1">
    <location>
        <begin position="1"/>
        <end position="22"/>
    </location>
</feature>
<dbReference type="Pfam" id="PF01060">
    <property type="entry name" value="TTR-52"/>
    <property type="match status" value="1"/>
</dbReference>
<feature type="chain" id="PRO_5005894495" evidence="1">
    <location>
        <begin position="23"/>
        <end position="160"/>
    </location>
</feature>
<protein>
    <submittedName>
        <fullName evidence="3">ML domain-containing protein</fullName>
    </submittedName>
</protein>
<keyword evidence="2" id="KW-1185">Reference proteome</keyword>
<name>A0A0N5BLH3_STREA</name>
<dbReference type="InterPro" id="IPR001534">
    <property type="entry name" value="Transthyretin-like"/>
</dbReference>
<evidence type="ECO:0000313" key="3">
    <source>
        <dbReference type="WBParaSite" id="SPAL_0000676966.1"/>
    </source>
</evidence>
<accession>A0A0N5BLH3</accession>
<reference evidence="3" key="1">
    <citation type="submission" date="2017-02" db="UniProtKB">
        <authorList>
            <consortium name="WormBaseParasite"/>
        </authorList>
    </citation>
    <scope>IDENTIFICATION</scope>
</reference>
<dbReference type="AlphaFoldDB" id="A0A0N5BLH3"/>
<proteinExistence type="predicted"/>
<sequence>MIFKNIQVFLLIILSDIICVETNNVRKKLNAVGLVDCKRLPVKNLQISLCQKNLNGFPNVLAKIPSYCQGNFQIKAYKSMFSNSDPYIMLTYKMSKGRGMDCKYKGVVPVPQTYLNKQMSKKLLYNFGIIDIKHIRVQEKKCYNSKTKSSFRRNFSLRRN</sequence>
<organism evidence="2 3">
    <name type="scientific">Strongyloides papillosus</name>
    <name type="common">Intestinal threadworm</name>
    <dbReference type="NCBI Taxonomy" id="174720"/>
    <lineage>
        <taxon>Eukaryota</taxon>
        <taxon>Metazoa</taxon>
        <taxon>Ecdysozoa</taxon>
        <taxon>Nematoda</taxon>
        <taxon>Chromadorea</taxon>
        <taxon>Rhabditida</taxon>
        <taxon>Tylenchina</taxon>
        <taxon>Panagrolaimomorpha</taxon>
        <taxon>Strongyloidoidea</taxon>
        <taxon>Strongyloididae</taxon>
        <taxon>Strongyloides</taxon>
    </lineage>
</organism>
<dbReference type="Proteomes" id="UP000046392">
    <property type="component" value="Unplaced"/>
</dbReference>
<evidence type="ECO:0000313" key="2">
    <source>
        <dbReference type="Proteomes" id="UP000046392"/>
    </source>
</evidence>
<dbReference type="WBParaSite" id="SPAL_0000676966.1">
    <property type="protein sequence ID" value="SPAL_0000676966.1"/>
    <property type="gene ID" value="SPAL_0000676966"/>
</dbReference>
<dbReference type="GO" id="GO:0009986">
    <property type="term" value="C:cell surface"/>
    <property type="evidence" value="ECO:0007669"/>
    <property type="project" value="InterPro"/>
</dbReference>
<keyword evidence="1" id="KW-0732">Signal</keyword>